<sequence length="380" mass="43295">MKILTVAIPNHHFFQWVNQLEHSGHEVYWFDITDGNGFSKKIHWVKQCNGWKLRWDYPLRQRIKKHAPKLYTLIQQVNEVSVLKAFEKVLHQIQPDIIHCFEMQLSGLPILEVLEQTTLPVIYSSWGSDMYNYKALGVTTQEAKQFLNRVDYLITDCQRDYKIAQNLGFKHKFLGVFPGNGGISIPLDAIVPISQRQTIMVKGYDDGVGQAIIVLKALANVDIKLLKDKQIVVYSADQVVIDYLKQSTVFSNLDVKIFKRGQFLSNSTLLSYMGNSLLHIASSTSDGMPNALLEAMGMGAFPIQSNPGHVTEEVITHHKNGFLIHNPLDIKDIEQLITEALNNQALLEHAKDINVKLIDKRCNRLHLQPKIQSLYTQIIK</sequence>
<dbReference type="Pfam" id="PF00534">
    <property type="entry name" value="Glycos_transf_1"/>
    <property type="match status" value="1"/>
</dbReference>
<dbReference type="EMBL" id="JAPFGC010000002">
    <property type="protein sequence ID" value="MDA0176124.1"/>
    <property type="molecule type" value="Genomic_DNA"/>
</dbReference>
<dbReference type="EC" id="2.4.-.-" evidence="3"/>
<dbReference type="InterPro" id="IPR001296">
    <property type="entry name" value="Glyco_trans_1"/>
</dbReference>
<name>A0ABT4RWC1_9FLAO</name>
<dbReference type="RefSeq" id="WP_106687247.1">
    <property type="nucleotide sequence ID" value="NZ_CP061703.1"/>
</dbReference>
<reference evidence="3" key="1">
    <citation type="submission" date="2022-11" db="EMBL/GenBank/DDBJ databases">
        <title>Refractory cell wall polysaccharides provide important carbon source for microbial heterotrophs in the hadal ocean.</title>
        <authorList>
            <person name="Zhu X."/>
        </authorList>
    </citation>
    <scope>NUCLEOTIDE SEQUENCE</scope>
    <source>
        <strain evidence="3">MTRN7</strain>
    </source>
</reference>
<organism evidence="3 4">
    <name type="scientific">Mesoflavibacter profundi</name>
    <dbReference type="NCBI Taxonomy" id="2708110"/>
    <lineage>
        <taxon>Bacteria</taxon>
        <taxon>Pseudomonadati</taxon>
        <taxon>Bacteroidota</taxon>
        <taxon>Flavobacteriia</taxon>
        <taxon>Flavobacteriales</taxon>
        <taxon>Flavobacteriaceae</taxon>
        <taxon>Mesoflavibacter</taxon>
    </lineage>
</organism>
<keyword evidence="3" id="KW-0328">Glycosyltransferase</keyword>
<protein>
    <submittedName>
        <fullName evidence="3">Glycosyltransferase</fullName>
        <ecNumber evidence="3">2.4.-.-</ecNumber>
    </submittedName>
</protein>
<evidence type="ECO:0000259" key="1">
    <source>
        <dbReference type="Pfam" id="PF00534"/>
    </source>
</evidence>
<dbReference type="PANTHER" id="PTHR12526:SF630">
    <property type="entry name" value="GLYCOSYLTRANSFERASE"/>
    <property type="match status" value="1"/>
</dbReference>
<keyword evidence="4" id="KW-1185">Reference proteome</keyword>
<dbReference type="SUPFAM" id="SSF53756">
    <property type="entry name" value="UDP-Glycosyltransferase/glycogen phosphorylase"/>
    <property type="match status" value="1"/>
</dbReference>
<evidence type="ECO:0000313" key="4">
    <source>
        <dbReference type="Proteomes" id="UP001149142"/>
    </source>
</evidence>
<dbReference type="Pfam" id="PF13477">
    <property type="entry name" value="Glyco_trans_4_2"/>
    <property type="match status" value="1"/>
</dbReference>
<proteinExistence type="predicted"/>
<dbReference type="Gene3D" id="3.40.50.2000">
    <property type="entry name" value="Glycogen Phosphorylase B"/>
    <property type="match status" value="2"/>
</dbReference>
<dbReference type="PANTHER" id="PTHR12526">
    <property type="entry name" value="GLYCOSYLTRANSFERASE"/>
    <property type="match status" value="1"/>
</dbReference>
<dbReference type="GO" id="GO:0016757">
    <property type="term" value="F:glycosyltransferase activity"/>
    <property type="evidence" value="ECO:0007669"/>
    <property type="project" value="UniProtKB-KW"/>
</dbReference>
<comment type="caution">
    <text evidence="3">The sequence shown here is derived from an EMBL/GenBank/DDBJ whole genome shotgun (WGS) entry which is preliminary data.</text>
</comment>
<evidence type="ECO:0000259" key="2">
    <source>
        <dbReference type="Pfam" id="PF13477"/>
    </source>
</evidence>
<keyword evidence="3" id="KW-0808">Transferase</keyword>
<dbReference type="Proteomes" id="UP001149142">
    <property type="component" value="Unassembled WGS sequence"/>
</dbReference>
<gene>
    <name evidence="3" type="ORF">OOZ35_01295</name>
</gene>
<accession>A0ABT4RWC1</accession>
<dbReference type="InterPro" id="IPR028098">
    <property type="entry name" value="Glyco_trans_4-like_N"/>
</dbReference>
<feature type="domain" description="Glycosyl transferase family 1" evidence="1">
    <location>
        <begin position="262"/>
        <end position="350"/>
    </location>
</feature>
<feature type="domain" description="Glycosyltransferase subfamily 4-like N-terminal" evidence="2">
    <location>
        <begin position="63"/>
        <end position="155"/>
    </location>
</feature>
<evidence type="ECO:0000313" key="3">
    <source>
        <dbReference type="EMBL" id="MDA0176124.1"/>
    </source>
</evidence>